<dbReference type="AlphaFoldDB" id="A0A699I6Q6"/>
<keyword evidence="2" id="KW-0808">Transferase</keyword>
<proteinExistence type="predicted"/>
<dbReference type="GO" id="GO:0016301">
    <property type="term" value="F:kinase activity"/>
    <property type="evidence" value="ECO:0007669"/>
    <property type="project" value="UniProtKB-KW"/>
</dbReference>
<comment type="caution">
    <text evidence="2">The sequence shown here is derived from an EMBL/GenBank/DDBJ whole genome shotgun (WGS) entry which is preliminary data.</text>
</comment>
<evidence type="ECO:0000313" key="2">
    <source>
        <dbReference type="EMBL" id="GEZ27671.1"/>
    </source>
</evidence>
<protein>
    <submittedName>
        <fullName evidence="2">Casein kinase 1-like protein HD16</fullName>
    </submittedName>
</protein>
<sequence>MPELRVPLVDTKKEAKPRATRAAVGNRVRTRAVVKKKAEVIVISDKEEEEEVVFVKEVVMADLSGGLSANRVDGQEEEEGNTAPFPDR</sequence>
<keyword evidence="2" id="KW-0418">Kinase</keyword>
<name>A0A699I6Q6_TANCI</name>
<organism evidence="2">
    <name type="scientific">Tanacetum cinerariifolium</name>
    <name type="common">Dalmatian daisy</name>
    <name type="synonym">Chrysanthemum cinerariifolium</name>
    <dbReference type="NCBI Taxonomy" id="118510"/>
    <lineage>
        <taxon>Eukaryota</taxon>
        <taxon>Viridiplantae</taxon>
        <taxon>Streptophyta</taxon>
        <taxon>Embryophyta</taxon>
        <taxon>Tracheophyta</taxon>
        <taxon>Spermatophyta</taxon>
        <taxon>Magnoliopsida</taxon>
        <taxon>eudicotyledons</taxon>
        <taxon>Gunneridae</taxon>
        <taxon>Pentapetalae</taxon>
        <taxon>asterids</taxon>
        <taxon>campanulids</taxon>
        <taxon>Asterales</taxon>
        <taxon>Asteraceae</taxon>
        <taxon>Asteroideae</taxon>
        <taxon>Anthemideae</taxon>
        <taxon>Anthemidinae</taxon>
        <taxon>Tanacetum</taxon>
    </lineage>
</organism>
<accession>A0A699I6Q6</accession>
<gene>
    <name evidence="2" type="ORF">Tci_499644</name>
</gene>
<reference evidence="2" key="1">
    <citation type="journal article" date="2019" name="Sci. Rep.">
        <title>Draft genome of Tanacetum cinerariifolium, the natural source of mosquito coil.</title>
        <authorList>
            <person name="Yamashiro T."/>
            <person name="Shiraishi A."/>
            <person name="Satake H."/>
            <person name="Nakayama K."/>
        </authorList>
    </citation>
    <scope>NUCLEOTIDE SEQUENCE</scope>
</reference>
<feature type="region of interest" description="Disordered" evidence="1">
    <location>
        <begin position="66"/>
        <end position="88"/>
    </location>
</feature>
<dbReference type="EMBL" id="BKCJ010260054">
    <property type="protein sequence ID" value="GEZ27671.1"/>
    <property type="molecule type" value="Genomic_DNA"/>
</dbReference>
<feature type="non-terminal residue" evidence="2">
    <location>
        <position position="88"/>
    </location>
</feature>
<evidence type="ECO:0000256" key="1">
    <source>
        <dbReference type="SAM" id="MobiDB-lite"/>
    </source>
</evidence>